<dbReference type="EMBL" id="NEDP02004925">
    <property type="protein sequence ID" value="OWF44016.1"/>
    <property type="molecule type" value="Genomic_DNA"/>
</dbReference>
<evidence type="ECO:0000313" key="2">
    <source>
        <dbReference type="Proteomes" id="UP000242188"/>
    </source>
</evidence>
<proteinExistence type="predicted"/>
<keyword evidence="2" id="KW-1185">Reference proteome</keyword>
<gene>
    <name evidence="1" type="ORF">KP79_PYT21173</name>
</gene>
<dbReference type="Proteomes" id="UP000242188">
    <property type="component" value="Unassembled WGS sequence"/>
</dbReference>
<name>A0A210Q5K0_MIZYE</name>
<accession>A0A210Q5K0</accession>
<evidence type="ECO:0000313" key="1">
    <source>
        <dbReference type="EMBL" id="OWF44016.1"/>
    </source>
</evidence>
<sequence length="265" mass="29682">MGCTESRNMLSTVSRKNGKNPNWRWRRWRLRKVEDKPDSRTTSRIQNVSGILSKSSEVANPHSPRPKSKLEVVMADILEQNRSEEISIAKAVIVEGIPEDEETTLQVMEEKIKMWIIESCLRVNNSRLKAAKGPRKPVSDNRSVDITADVITLEQDMQAVIDGVDQVKSLSSIPNDKRILVKAGQDFCISQISNKKRVRPGAARGFRTPCTIVSAEEYVLPGAILDLSDIAARPHVGNGPSTQQDLCLQAWMKRQTSRDIQIGKQ</sequence>
<dbReference type="AlphaFoldDB" id="A0A210Q5K0"/>
<reference evidence="1 2" key="1">
    <citation type="journal article" date="2017" name="Nat. Ecol. Evol.">
        <title>Scallop genome provides insights into evolution of bilaterian karyotype and development.</title>
        <authorList>
            <person name="Wang S."/>
            <person name="Zhang J."/>
            <person name="Jiao W."/>
            <person name="Li J."/>
            <person name="Xun X."/>
            <person name="Sun Y."/>
            <person name="Guo X."/>
            <person name="Huan P."/>
            <person name="Dong B."/>
            <person name="Zhang L."/>
            <person name="Hu X."/>
            <person name="Sun X."/>
            <person name="Wang J."/>
            <person name="Zhao C."/>
            <person name="Wang Y."/>
            <person name="Wang D."/>
            <person name="Huang X."/>
            <person name="Wang R."/>
            <person name="Lv J."/>
            <person name="Li Y."/>
            <person name="Zhang Z."/>
            <person name="Liu B."/>
            <person name="Lu W."/>
            <person name="Hui Y."/>
            <person name="Liang J."/>
            <person name="Zhou Z."/>
            <person name="Hou R."/>
            <person name="Li X."/>
            <person name="Liu Y."/>
            <person name="Li H."/>
            <person name="Ning X."/>
            <person name="Lin Y."/>
            <person name="Zhao L."/>
            <person name="Xing Q."/>
            <person name="Dou J."/>
            <person name="Li Y."/>
            <person name="Mao J."/>
            <person name="Guo H."/>
            <person name="Dou H."/>
            <person name="Li T."/>
            <person name="Mu C."/>
            <person name="Jiang W."/>
            <person name="Fu Q."/>
            <person name="Fu X."/>
            <person name="Miao Y."/>
            <person name="Liu J."/>
            <person name="Yu Q."/>
            <person name="Li R."/>
            <person name="Liao H."/>
            <person name="Li X."/>
            <person name="Kong Y."/>
            <person name="Jiang Z."/>
            <person name="Chourrout D."/>
            <person name="Li R."/>
            <person name="Bao Z."/>
        </authorList>
    </citation>
    <scope>NUCLEOTIDE SEQUENCE [LARGE SCALE GENOMIC DNA]</scope>
    <source>
        <strain evidence="1 2">PY_sf001</strain>
    </source>
</reference>
<comment type="caution">
    <text evidence="1">The sequence shown here is derived from an EMBL/GenBank/DDBJ whole genome shotgun (WGS) entry which is preliminary data.</text>
</comment>
<protein>
    <submittedName>
        <fullName evidence="1">Uncharacterized protein</fullName>
    </submittedName>
</protein>
<organism evidence="1 2">
    <name type="scientific">Mizuhopecten yessoensis</name>
    <name type="common">Japanese scallop</name>
    <name type="synonym">Patinopecten yessoensis</name>
    <dbReference type="NCBI Taxonomy" id="6573"/>
    <lineage>
        <taxon>Eukaryota</taxon>
        <taxon>Metazoa</taxon>
        <taxon>Spiralia</taxon>
        <taxon>Lophotrochozoa</taxon>
        <taxon>Mollusca</taxon>
        <taxon>Bivalvia</taxon>
        <taxon>Autobranchia</taxon>
        <taxon>Pteriomorphia</taxon>
        <taxon>Pectinida</taxon>
        <taxon>Pectinoidea</taxon>
        <taxon>Pectinidae</taxon>
        <taxon>Mizuhopecten</taxon>
    </lineage>
</organism>